<dbReference type="Proteomes" id="UP000672038">
    <property type="component" value="Chromosome"/>
</dbReference>
<accession>A0A975FJ20</accession>
<dbReference type="SUPFAM" id="SSF109604">
    <property type="entry name" value="HD-domain/PDEase-like"/>
    <property type="match status" value="1"/>
</dbReference>
<name>A0A975FJ20_LOWBP</name>
<dbReference type="InterPro" id="IPR006674">
    <property type="entry name" value="HD_domain"/>
</dbReference>
<dbReference type="Gene3D" id="1.10.3210.10">
    <property type="entry name" value="Hypothetical protein af1432"/>
    <property type="match status" value="1"/>
</dbReference>
<reference evidence="3" key="1">
    <citation type="submission" date="2020-06" db="EMBL/GenBank/DDBJ databases">
        <title>Complete genome sequence of Candidatus Phytoplasma luffae NCHU2019.</title>
        <authorList>
            <person name="Cho S.-T."/>
            <person name="Tan C.-M."/>
            <person name="Li J.-R."/>
            <person name="Chien Y.-Y."/>
            <person name="Chiu Y.-C."/>
            <person name="Yang J.-Y."/>
            <person name="Kuo C.-H."/>
        </authorList>
    </citation>
    <scope>NUCLEOTIDE SEQUENCE</scope>
    <source>
        <strain evidence="3">NCHU2019</strain>
    </source>
</reference>
<evidence type="ECO:0000313" key="4">
    <source>
        <dbReference type="Proteomes" id="UP000672038"/>
    </source>
</evidence>
<feature type="domain" description="HD" evidence="2">
    <location>
        <begin position="162"/>
        <end position="277"/>
    </location>
</feature>
<sequence>MNQTIFLKDKKIGDKIRFIGKLNSLNKGENFFNIDLLLKENFCINIKLKIENESLIKEKIYVFDTEYITMKNKNILFCEKYNIIENVLDWEQIYYYYNIFFKCSSLSFSEIDKRIDFFLSEIKNPILKKITNNLYQKNKKKFLISPASCKMHHNYYGGLGFHTCNMLKISNDYHQIYPFLNKDLLISGIILHDMAKIQEFDFINKKYNKEGTLIGHLILGNNNIHEEAILLGYQNKEEILLLKHLIIAHHGLLQYGSAKEPQISEALLIWYLDDLDAKLDALREKIKQTPTNEFTDSLPVINNKRFYNHNLDSE</sequence>
<dbReference type="RefSeq" id="WP_210954861.1">
    <property type="nucleotide sequence ID" value="NZ_CP054393.1"/>
</dbReference>
<dbReference type="Pfam" id="PF01966">
    <property type="entry name" value="HD"/>
    <property type="match status" value="1"/>
</dbReference>
<keyword evidence="4" id="KW-1185">Reference proteome</keyword>
<dbReference type="PANTHER" id="PTHR37294">
    <property type="entry name" value="3'-5' EXORIBONUCLEASE YHAM"/>
    <property type="match status" value="1"/>
</dbReference>
<dbReference type="EMBL" id="CP054393">
    <property type="protein sequence ID" value="QTX02815.1"/>
    <property type="molecule type" value="Genomic_DNA"/>
</dbReference>
<dbReference type="AlphaFoldDB" id="A0A975FJ20"/>
<evidence type="ECO:0000259" key="2">
    <source>
        <dbReference type="Pfam" id="PF01966"/>
    </source>
</evidence>
<protein>
    <submittedName>
        <fullName evidence="3">3'-5' exoribonuclease</fullName>
    </submittedName>
</protein>
<gene>
    <name evidence="3" type="primary">cbf</name>
    <name evidence="3" type="ORF">LFWB_2450</name>
</gene>
<dbReference type="InterPro" id="IPR050798">
    <property type="entry name" value="YhaM_exoribonuc/phosphodiest"/>
</dbReference>
<evidence type="ECO:0000256" key="1">
    <source>
        <dbReference type="ARBA" id="ARBA00022801"/>
    </source>
</evidence>
<evidence type="ECO:0000313" key="3">
    <source>
        <dbReference type="EMBL" id="QTX02815.1"/>
    </source>
</evidence>
<dbReference type="PANTHER" id="PTHR37294:SF1">
    <property type="entry name" value="3'-5' EXORIBONUCLEASE YHAM"/>
    <property type="match status" value="1"/>
</dbReference>
<dbReference type="KEGG" id="pluf:LFWB_2450"/>
<keyword evidence="1" id="KW-0378">Hydrolase</keyword>
<dbReference type="GO" id="GO:0031125">
    <property type="term" value="P:rRNA 3'-end processing"/>
    <property type="evidence" value="ECO:0007669"/>
    <property type="project" value="TreeGrafter"/>
</dbReference>
<proteinExistence type="predicted"/>
<dbReference type="GO" id="GO:0016787">
    <property type="term" value="F:hydrolase activity"/>
    <property type="evidence" value="ECO:0007669"/>
    <property type="project" value="UniProtKB-KW"/>
</dbReference>
<organism evidence="3 4">
    <name type="scientific">Loofah witches'-broom phytoplasma</name>
    <dbReference type="NCBI Taxonomy" id="35773"/>
    <lineage>
        <taxon>Bacteria</taxon>
        <taxon>Bacillati</taxon>
        <taxon>Mycoplasmatota</taxon>
        <taxon>Mollicutes</taxon>
        <taxon>Acholeplasmatales</taxon>
        <taxon>Acholeplasmataceae</taxon>
        <taxon>Candidatus Phytoplasma</taxon>
        <taxon>16SrVIII (Loofah witches'-broom group)</taxon>
    </lineage>
</organism>